<accession>M5RN31</accession>
<protein>
    <submittedName>
        <fullName evidence="2">Uncharacterized protein</fullName>
    </submittedName>
</protein>
<sequence length="41" mass="4361">MHRSRIGGEGGSGRSSMSNRNYSGPSQTGCRINASAAFCRR</sequence>
<feature type="compositionally biased region" description="Low complexity" evidence="1">
    <location>
        <begin position="14"/>
        <end position="24"/>
    </location>
</feature>
<dbReference type="EMBL" id="ANOG01001103">
    <property type="protein sequence ID" value="EMI15379.1"/>
    <property type="molecule type" value="Genomic_DNA"/>
</dbReference>
<feature type="region of interest" description="Disordered" evidence="1">
    <location>
        <begin position="1"/>
        <end position="41"/>
    </location>
</feature>
<dbReference type="Proteomes" id="UP000011991">
    <property type="component" value="Unassembled WGS sequence"/>
</dbReference>
<dbReference type="PATRIC" id="fig|1265738.3.peg.7696"/>
<evidence type="ECO:0000313" key="3">
    <source>
        <dbReference type="Proteomes" id="UP000011991"/>
    </source>
</evidence>
<evidence type="ECO:0000256" key="1">
    <source>
        <dbReference type="SAM" id="MobiDB-lite"/>
    </source>
</evidence>
<gene>
    <name evidence="2" type="ORF">RMSM_07708</name>
</gene>
<keyword evidence="3" id="KW-1185">Reference proteome</keyword>
<reference evidence="2 3" key="1">
    <citation type="journal article" date="2013" name="Mar. Genomics">
        <title>Expression of sulfatases in Rhodopirellula baltica and the diversity of sulfatases in the genus Rhodopirellula.</title>
        <authorList>
            <person name="Wegner C.E."/>
            <person name="Richter-Heitmann T."/>
            <person name="Klindworth A."/>
            <person name="Klockow C."/>
            <person name="Richter M."/>
            <person name="Achstetter T."/>
            <person name="Glockner F.O."/>
            <person name="Harder J."/>
        </authorList>
    </citation>
    <scope>NUCLEOTIDE SEQUENCE [LARGE SCALE GENOMIC DNA]</scope>
    <source>
        <strain evidence="2 3">SM1</strain>
    </source>
</reference>
<proteinExistence type="predicted"/>
<name>M5RN31_9BACT</name>
<evidence type="ECO:0000313" key="2">
    <source>
        <dbReference type="EMBL" id="EMI15379.1"/>
    </source>
</evidence>
<comment type="caution">
    <text evidence="2">The sequence shown here is derived from an EMBL/GenBank/DDBJ whole genome shotgun (WGS) entry which is preliminary data.</text>
</comment>
<organism evidence="2 3">
    <name type="scientific">Rhodopirellula maiorica SM1</name>
    <dbReference type="NCBI Taxonomy" id="1265738"/>
    <lineage>
        <taxon>Bacteria</taxon>
        <taxon>Pseudomonadati</taxon>
        <taxon>Planctomycetota</taxon>
        <taxon>Planctomycetia</taxon>
        <taxon>Pirellulales</taxon>
        <taxon>Pirellulaceae</taxon>
        <taxon>Novipirellula</taxon>
    </lineage>
</organism>
<dbReference type="AlphaFoldDB" id="M5RN31"/>